<evidence type="ECO:0000259" key="5">
    <source>
        <dbReference type="Pfam" id="PF04542"/>
    </source>
</evidence>
<name>A0ABR6KTU4_9BACT</name>
<gene>
    <name evidence="7" type="ORF">GGQ57_004763</name>
</gene>
<dbReference type="InterPro" id="IPR014284">
    <property type="entry name" value="RNA_pol_sigma-70_dom"/>
</dbReference>
<feature type="domain" description="RNA polymerase sigma-70 region 2" evidence="5">
    <location>
        <begin position="23"/>
        <end position="88"/>
    </location>
</feature>
<evidence type="ECO:0000313" key="7">
    <source>
        <dbReference type="EMBL" id="MBB4624818.1"/>
    </source>
</evidence>
<keyword evidence="3" id="KW-0731">Sigma factor</keyword>
<dbReference type="NCBIfam" id="TIGR02985">
    <property type="entry name" value="Sig70_bacteroi1"/>
    <property type="match status" value="1"/>
</dbReference>
<dbReference type="InterPro" id="IPR013325">
    <property type="entry name" value="RNA_pol_sigma_r2"/>
</dbReference>
<dbReference type="InterPro" id="IPR039425">
    <property type="entry name" value="RNA_pol_sigma-70-like"/>
</dbReference>
<dbReference type="InterPro" id="IPR013249">
    <property type="entry name" value="RNA_pol_sigma70_r4_t2"/>
</dbReference>
<evidence type="ECO:0000256" key="3">
    <source>
        <dbReference type="ARBA" id="ARBA00023082"/>
    </source>
</evidence>
<dbReference type="SUPFAM" id="SSF88946">
    <property type="entry name" value="Sigma2 domain of RNA polymerase sigma factors"/>
    <property type="match status" value="1"/>
</dbReference>
<dbReference type="CDD" id="cd06171">
    <property type="entry name" value="Sigma70_r4"/>
    <property type="match status" value="1"/>
</dbReference>
<protein>
    <submittedName>
        <fullName evidence="7">RNA polymerase sigma-70 factor (ECF subfamily)</fullName>
    </submittedName>
</protein>
<dbReference type="PANTHER" id="PTHR43133:SF46">
    <property type="entry name" value="RNA POLYMERASE SIGMA-70 FACTOR ECF SUBFAMILY"/>
    <property type="match status" value="1"/>
</dbReference>
<keyword evidence="4" id="KW-0804">Transcription</keyword>
<dbReference type="SUPFAM" id="SSF88659">
    <property type="entry name" value="Sigma3 and sigma4 domains of RNA polymerase sigma factors"/>
    <property type="match status" value="1"/>
</dbReference>
<dbReference type="Gene3D" id="1.10.10.10">
    <property type="entry name" value="Winged helix-like DNA-binding domain superfamily/Winged helix DNA-binding domain"/>
    <property type="match status" value="1"/>
</dbReference>
<evidence type="ECO:0000259" key="6">
    <source>
        <dbReference type="Pfam" id="PF08281"/>
    </source>
</evidence>
<comment type="caution">
    <text evidence="7">The sequence shown here is derived from an EMBL/GenBank/DDBJ whole genome shotgun (WGS) entry which is preliminary data.</text>
</comment>
<feature type="domain" description="RNA polymerase sigma factor 70 region 4 type 2" evidence="6">
    <location>
        <begin position="121"/>
        <end position="169"/>
    </location>
</feature>
<evidence type="ECO:0000313" key="8">
    <source>
        <dbReference type="Proteomes" id="UP000533637"/>
    </source>
</evidence>
<evidence type="ECO:0000256" key="1">
    <source>
        <dbReference type="ARBA" id="ARBA00010641"/>
    </source>
</evidence>
<dbReference type="NCBIfam" id="TIGR02937">
    <property type="entry name" value="sigma70-ECF"/>
    <property type="match status" value="1"/>
</dbReference>
<dbReference type="Pfam" id="PF04542">
    <property type="entry name" value="Sigma70_r2"/>
    <property type="match status" value="1"/>
</dbReference>
<organism evidence="7 8">
    <name type="scientific">Parabacteroides faecis</name>
    <dbReference type="NCBI Taxonomy" id="1217282"/>
    <lineage>
        <taxon>Bacteria</taxon>
        <taxon>Pseudomonadati</taxon>
        <taxon>Bacteroidota</taxon>
        <taxon>Bacteroidia</taxon>
        <taxon>Bacteroidales</taxon>
        <taxon>Tannerellaceae</taxon>
        <taxon>Parabacteroides</taxon>
    </lineage>
</organism>
<evidence type="ECO:0000256" key="4">
    <source>
        <dbReference type="ARBA" id="ARBA00023163"/>
    </source>
</evidence>
<proteinExistence type="inferred from homology"/>
<accession>A0ABR6KTU4</accession>
<dbReference type="InterPro" id="IPR014327">
    <property type="entry name" value="RNA_pol_sigma70_bacteroid"/>
</dbReference>
<dbReference type="Proteomes" id="UP000533637">
    <property type="component" value="Unassembled WGS sequence"/>
</dbReference>
<reference evidence="7 8" key="1">
    <citation type="submission" date="2020-08" db="EMBL/GenBank/DDBJ databases">
        <title>Genomic Encyclopedia of Type Strains, Phase IV (KMG-IV): sequencing the most valuable type-strain genomes for metagenomic binning, comparative biology and taxonomic classification.</title>
        <authorList>
            <person name="Goeker M."/>
        </authorList>
    </citation>
    <scope>NUCLEOTIDE SEQUENCE [LARGE SCALE GENOMIC DNA]</scope>
    <source>
        <strain evidence="7 8">DSM 102983</strain>
    </source>
</reference>
<comment type="similarity">
    <text evidence="1">Belongs to the sigma-70 factor family. ECF subfamily.</text>
</comment>
<keyword evidence="8" id="KW-1185">Reference proteome</keyword>
<dbReference type="InterPro" id="IPR007627">
    <property type="entry name" value="RNA_pol_sigma70_r2"/>
</dbReference>
<dbReference type="PANTHER" id="PTHR43133">
    <property type="entry name" value="RNA POLYMERASE ECF-TYPE SIGMA FACTO"/>
    <property type="match status" value="1"/>
</dbReference>
<evidence type="ECO:0000256" key="2">
    <source>
        <dbReference type="ARBA" id="ARBA00023015"/>
    </source>
</evidence>
<keyword evidence="2" id="KW-0805">Transcription regulation</keyword>
<dbReference type="InterPro" id="IPR013324">
    <property type="entry name" value="RNA_pol_sigma_r3/r4-like"/>
</dbReference>
<dbReference type="Pfam" id="PF08281">
    <property type="entry name" value="Sigma70_r4_2"/>
    <property type="match status" value="1"/>
</dbReference>
<dbReference type="RefSeq" id="WP_183672323.1">
    <property type="nucleotide sequence ID" value="NZ_BMPB01000016.1"/>
</dbReference>
<dbReference type="EMBL" id="JACHOC010000012">
    <property type="protein sequence ID" value="MBB4624818.1"/>
    <property type="molecule type" value="Genomic_DNA"/>
</dbReference>
<sequence length="178" mass="20606">MSEEVFCVQKIKEGDQMAFCSFVELYSKDLYYFALGYVNVRELAEEVVSDVFLEVWNNRARLDEIIHIKSWLLVLVRNKAISYLRKEQPDTTVSFDEIDDFHVPLFQSPDNKMISREEIAKINQAIAALPPKCKEVFVLAKIEKLPYKKISEMLNISVKTINVHISKALNIISGILYE</sequence>
<dbReference type="Gene3D" id="1.10.1740.10">
    <property type="match status" value="1"/>
</dbReference>
<dbReference type="InterPro" id="IPR036388">
    <property type="entry name" value="WH-like_DNA-bd_sf"/>
</dbReference>